<organism evidence="2 3">
    <name type="scientific">Treponema porcinum</name>
    <dbReference type="NCBI Taxonomy" id="261392"/>
    <lineage>
        <taxon>Bacteria</taxon>
        <taxon>Pseudomonadati</taxon>
        <taxon>Spirochaetota</taxon>
        <taxon>Spirochaetia</taxon>
        <taxon>Spirochaetales</taxon>
        <taxon>Treponemataceae</taxon>
        <taxon>Treponema</taxon>
    </lineage>
</organism>
<dbReference type="SUPFAM" id="SSF101386">
    <property type="entry name" value="all-alpha NTP pyrophosphatases"/>
    <property type="match status" value="1"/>
</dbReference>
<evidence type="ECO:0000259" key="1">
    <source>
        <dbReference type="Pfam" id="PF03819"/>
    </source>
</evidence>
<keyword evidence="3" id="KW-1185">Reference proteome</keyword>
<dbReference type="STRING" id="261392.SAMN02745149_01741"/>
<proteinExistence type="predicted"/>
<keyword evidence="2" id="KW-0378">Hydrolase</keyword>
<dbReference type="InterPro" id="IPR011379">
    <property type="entry name" value="MazG-related_GP37"/>
</dbReference>
<evidence type="ECO:0000313" key="3">
    <source>
        <dbReference type="Proteomes" id="UP000190423"/>
    </source>
</evidence>
<protein>
    <submittedName>
        <fullName evidence="2">MazG nucleotide pyrophosphohydrolase domain-containing protein</fullName>
    </submittedName>
</protein>
<dbReference type="GO" id="GO:0016787">
    <property type="term" value="F:hydrolase activity"/>
    <property type="evidence" value="ECO:0007669"/>
    <property type="project" value="UniProtKB-KW"/>
</dbReference>
<dbReference type="Gene3D" id="1.10.287.1080">
    <property type="entry name" value="MazG-like"/>
    <property type="match status" value="1"/>
</dbReference>
<evidence type="ECO:0000313" key="2">
    <source>
        <dbReference type="EMBL" id="SJZ58910.1"/>
    </source>
</evidence>
<dbReference type="Pfam" id="PF03819">
    <property type="entry name" value="MazG"/>
    <property type="match status" value="1"/>
</dbReference>
<dbReference type="InterPro" id="IPR004518">
    <property type="entry name" value="MazG-like_dom"/>
</dbReference>
<dbReference type="AlphaFoldDB" id="A0A1T4LVY6"/>
<feature type="domain" description="NTP pyrophosphohydrolase MazG-like" evidence="1">
    <location>
        <begin position="51"/>
        <end position="117"/>
    </location>
</feature>
<dbReference type="CDD" id="cd11541">
    <property type="entry name" value="NTP-PPase_u4"/>
    <property type="match status" value="1"/>
</dbReference>
<accession>A0A1T4LVY6</accession>
<sequence length="130" mass="14990">MSANPNQIILLTYKICRFQGVYYSYMTGNEYQKSAMRTCRSPNLNHAVFGLCSEAGEVSGIMQKVFQGHKFDKNHIVKELGDCLWMIAEACSALDVTFEEVMDQNIEKLKKRYPDGFEEEKSLFRDKNDI</sequence>
<name>A0A1T4LVY6_TREPO</name>
<dbReference type="Proteomes" id="UP000190423">
    <property type="component" value="Unassembled WGS sequence"/>
</dbReference>
<reference evidence="2 3" key="1">
    <citation type="submission" date="2017-02" db="EMBL/GenBank/DDBJ databases">
        <authorList>
            <person name="Peterson S.W."/>
        </authorList>
    </citation>
    <scope>NUCLEOTIDE SEQUENCE [LARGE SCALE GENOMIC DNA]</scope>
    <source>
        <strain evidence="2 3">ATCC BAA-908</strain>
    </source>
</reference>
<gene>
    <name evidence="2" type="ORF">SAMN02745149_01741</name>
</gene>
<dbReference type="EMBL" id="FUWG01000013">
    <property type="protein sequence ID" value="SJZ58910.1"/>
    <property type="molecule type" value="Genomic_DNA"/>
</dbReference>